<dbReference type="Proteomes" id="UP001152795">
    <property type="component" value="Unassembled WGS sequence"/>
</dbReference>
<comment type="caution">
    <text evidence="4">The sequence shown here is derived from an EMBL/GenBank/DDBJ whole genome shotgun (WGS) entry which is preliminary data.</text>
</comment>
<dbReference type="GO" id="GO:0003723">
    <property type="term" value="F:RNA binding"/>
    <property type="evidence" value="ECO:0007669"/>
    <property type="project" value="TreeGrafter"/>
</dbReference>
<evidence type="ECO:0000256" key="1">
    <source>
        <dbReference type="SAM" id="Coils"/>
    </source>
</evidence>
<feature type="domain" description="U3 small nucleolar RNA-associated protein NOL7 C-terminal" evidence="3">
    <location>
        <begin position="155"/>
        <end position="204"/>
    </location>
</feature>
<evidence type="ECO:0000313" key="4">
    <source>
        <dbReference type="EMBL" id="CAB3984736.1"/>
    </source>
</evidence>
<sequence length="205" mass="23125">MSSENINYDDSDSENINLATVGTTGSTSTEADSDNLQSDDSDAPVGVSWKDSKAVFQQDEKKRNDAVNFARSVDKAKRRKKNEMFVSQKEAKRKLAKLPEDIVQAVAKKPKLVEVDKIEKENKKLERRKARKKSNEESKTEEYCHVVILEEEVNKSKKVQESAAEFLKNHLYGNRLQRTSGSKQLTMQSKSSGVIKPAVKFSNKV</sequence>
<evidence type="ECO:0000259" key="3">
    <source>
        <dbReference type="Pfam" id="PF08157"/>
    </source>
</evidence>
<keyword evidence="5" id="KW-1185">Reference proteome</keyword>
<feature type="region of interest" description="Disordered" evidence="2">
    <location>
        <begin position="1"/>
        <end position="46"/>
    </location>
</feature>
<dbReference type="Pfam" id="PF08157">
    <property type="entry name" value="NUC129"/>
    <property type="match status" value="1"/>
</dbReference>
<reference evidence="4" key="1">
    <citation type="submission" date="2020-04" db="EMBL/GenBank/DDBJ databases">
        <authorList>
            <person name="Alioto T."/>
            <person name="Alioto T."/>
            <person name="Gomez Garrido J."/>
        </authorList>
    </citation>
    <scope>NUCLEOTIDE SEQUENCE</scope>
    <source>
        <strain evidence="4">A484AB</strain>
    </source>
</reference>
<organism evidence="4 5">
    <name type="scientific">Paramuricea clavata</name>
    <name type="common">Red gorgonian</name>
    <name type="synonym">Violescent sea-whip</name>
    <dbReference type="NCBI Taxonomy" id="317549"/>
    <lineage>
        <taxon>Eukaryota</taxon>
        <taxon>Metazoa</taxon>
        <taxon>Cnidaria</taxon>
        <taxon>Anthozoa</taxon>
        <taxon>Octocorallia</taxon>
        <taxon>Malacalcyonacea</taxon>
        <taxon>Plexauridae</taxon>
        <taxon>Paramuricea</taxon>
    </lineage>
</organism>
<name>A0A7D9DFT7_PARCT</name>
<feature type="coiled-coil region" evidence="1">
    <location>
        <begin position="115"/>
        <end position="142"/>
    </location>
</feature>
<feature type="compositionally biased region" description="Acidic residues" evidence="2">
    <location>
        <begin position="31"/>
        <end position="42"/>
    </location>
</feature>
<dbReference type="PANTHER" id="PTHR32337:SF2">
    <property type="entry name" value="NUCLEOLAR PROTEIN 7"/>
    <property type="match status" value="1"/>
</dbReference>
<dbReference type="OrthoDB" id="10259720at2759"/>
<dbReference type="InterPro" id="IPR012579">
    <property type="entry name" value="NOL7_C"/>
</dbReference>
<proteinExistence type="predicted"/>
<evidence type="ECO:0000256" key="2">
    <source>
        <dbReference type="SAM" id="MobiDB-lite"/>
    </source>
</evidence>
<feature type="compositionally biased region" description="Polar residues" evidence="2">
    <location>
        <begin position="14"/>
        <end position="30"/>
    </location>
</feature>
<dbReference type="EMBL" id="CACRXK020000778">
    <property type="protein sequence ID" value="CAB3984736.1"/>
    <property type="molecule type" value="Genomic_DNA"/>
</dbReference>
<dbReference type="PANTHER" id="PTHR32337">
    <property type="entry name" value="NUCLEOLAR PROTEIN 7"/>
    <property type="match status" value="1"/>
</dbReference>
<protein>
    <submittedName>
        <fullName evidence="4">Nucleolar 7</fullName>
    </submittedName>
</protein>
<gene>
    <name evidence="4" type="ORF">PACLA_8A059012</name>
</gene>
<dbReference type="GO" id="GO:0005730">
    <property type="term" value="C:nucleolus"/>
    <property type="evidence" value="ECO:0007669"/>
    <property type="project" value="TreeGrafter"/>
</dbReference>
<evidence type="ECO:0000313" key="5">
    <source>
        <dbReference type="Proteomes" id="UP001152795"/>
    </source>
</evidence>
<keyword evidence="1" id="KW-0175">Coiled coil</keyword>
<dbReference type="AlphaFoldDB" id="A0A7D9DFT7"/>
<accession>A0A7D9DFT7</accession>